<name>A0A0B7HE60_9FLAO</name>
<protein>
    <submittedName>
        <fullName evidence="1">Uncharacterized protein</fullName>
    </submittedName>
</protein>
<evidence type="ECO:0000313" key="2">
    <source>
        <dbReference type="Proteomes" id="UP000038055"/>
    </source>
</evidence>
<reference evidence="2" key="1">
    <citation type="submission" date="2015-01" db="EMBL/GenBank/DDBJ databases">
        <authorList>
            <person name="MANFREDI Pablo"/>
        </authorList>
    </citation>
    <scope>NUCLEOTIDE SEQUENCE [LARGE SCALE GENOMIC DNA]</scope>
    <source>
        <strain evidence="2">Ccyn2B</strain>
    </source>
</reference>
<proteinExistence type="predicted"/>
<accession>A0A0B7HE60</accession>
<gene>
    <name evidence="1" type="ORF">CCYN2B_360004</name>
</gene>
<dbReference type="AlphaFoldDB" id="A0A0B7HE60"/>
<dbReference type="Proteomes" id="UP000038055">
    <property type="component" value="Unassembled WGS sequence"/>
</dbReference>
<sequence>MFTELSAASYKYSPIFYNREFEDVVSKIIICYRMMISSDIAVEDDENKIRDVILKNYLRNNVIRNQLKLTKYLFDREVPEDNDLGRTDIKIQTRNTFQDTKAYYIIECKRLDAQNQNGTTGLNAKYISNGICRFVSEKYSNYKKTCGMIGFVVESMDIQSNIACINDIINDFQSNTRQNIQQRKLVDNFDYSYYSTHTVGDKEVIIYHLMLDFSNNMQKKSEIA</sequence>
<dbReference type="EMBL" id="CDOD01000030">
    <property type="protein sequence ID" value="CEN36924.1"/>
    <property type="molecule type" value="Genomic_DNA"/>
</dbReference>
<organism evidence="1 2">
    <name type="scientific">Capnocytophaga cynodegmi</name>
    <dbReference type="NCBI Taxonomy" id="28189"/>
    <lineage>
        <taxon>Bacteria</taxon>
        <taxon>Pseudomonadati</taxon>
        <taxon>Bacteroidota</taxon>
        <taxon>Flavobacteriia</taxon>
        <taxon>Flavobacteriales</taxon>
        <taxon>Flavobacteriaceae</taxon>
        <taxon>Capnocytophaga</taxon>
    </lineage>
</organism>
<evidence type="ECO:0000313" key="1">
    <source>
        <dbReference type="EMBL" id="CEN36924.1"/>
    </source>
</evidence>
<keyword evidence="2" id="KW-1185">Reference proteome</keyword>